<keyword evidence="1" id="KW-0732">Signal</keyword>
<dbReference type="EMBL" id="GHWJ01009943">
    <property type="protein sequence ID" value="NOV42680.1"/>
    <property type="molecule type" value="Transcribed_RNA"/>
</dbReference>
<organism evidence="2">
    <name type="scientific">Rhipicephalus microplus</name>
    <name type="common">Cattle tick</name>
    <name type="synonym">Boophilus microplus</name>
    <dbReference type="NCBI Taxonomy" id="6941"/>
    <lineage>
        <taxon>Eukaryota</taxon>
        <taxon>Metazoa</taxon>
        <taxon>Ecdysozoa</taxon>
        <taxon>Arthropoda</taxon>
        <taxon>Chelicerata</taxon>
        <taxon>Arachnida</taxon>
        <taxon>Acari</taxon>
        <taxon>Parasitiformes</taxon>
        <taxon>Ixodida</taxon>
        <taxon>Ixodoidea</taxon>
        <taxon>Ixodidae</taxon>
        <taxon>Rhipicephalinae</taxon>
        <taxon>Rhipicephalus</taxon>
        <taxon>Boophilus</taxon>
    </lineage>
</organism>
<sequence>MFCFFFFFFCLYCAFIQIQCHDRRPRKKTMHLIHIQVDALICTQVDQYNAKWQDYFCNTITQTNMTFGHNFLHIGVVCSLNHTFFFFKITQFNGKSALPLLESQSGQNKIAHRASCHLH</sequence>
<accession>A0A6M2DAK9</accession>
<evidence type="ECO:0000256" key="1">
    <source>
        <dbReference type="SAM" id="SignalP"/>
    </source>
</evidence>
<feature type="chain" id="PRO_5026996913" evidence="1">
    <location>
        <begin position="19"/>
        <end position="119"/>
    </location>
</feature>
<name>A0A6M2DAK9_RHIMP</name>
<evidence type="ECO:0000313" key="2">
    <source>
        <dbReference type="EMBL" id="NOV42680.1"/>
    </source>
</evidence>
<dbReference type="AlphaFoldDB" id="A0A6M2DAK9"/>
<reference evidence="2" key="1">
    <citation type="submission" date="2019-09" db="EMBL/GenBank/DDBJ databases">
        <title>Organ-specific transcriptomic study of the physiology of the cattle tick, Rhipicephalus microplus.</title>
        <authorList>
            <person name="Tirloni L."/>
            <person name="Braz G."/>
            <person name="Gandara A.C.P."/>
            <person name="Sabadin G.A."/>
            <person name="da Silva R.M."/>
            <person name="Guizzo M.G."/>
            <person name="Machado J.A."/>
            <person name="Costa E.P."/>
            <person name="Gomes H.F."/>
            <person name="Moraes J."/>
            <person name="Mota M.B.S."/>
            <person name="Mesquita R.D."/>
            <person name="Alvarenga P.H."/>
            <person name="Alves F."/>
            <person name="Seixas A."/>
            <person name="da Fonseca R.N."/>
            <person name="Fogaca A."/>
            <person name="Logullo C."/>
            <person name="Tanaka A."/>
            <person name="Daffre S."/>
            <person name="Termignoni C."/>
            <person name="Vaz I.S.Jr."/>
            <person name="Oliveira P.L."/>
            <person name="Ribeiro J.M."/>
        </authorList>
    </citation>
    <scope>NUCLEOTIDE SEQUENCE</scope>
    <source>
        <strain evidence="2">Porto Alegre</strain>
    </source>
</reference>
<protein>
    <submittedName>
        <fullName evidence="2">Putative secreted protein</fullName>
    </submittedName>
</protein>
<proteinExistence type="predicted"/>
<feature type="signal peptide" evidence="1">
    <location>
        <begin position="1"/>
        <end position="18"/>
    </location>
</feature>